<dbReference type="PROSITE" id="PS51420">
    <property type="entry name" value="RHO"/>
    <property type="match status" value="1"/>
</dbReference>
<keyword evidence="3" id="KW-1185">Reference proteome</keyword>
<dbReference type="CDD" id="cd00154">
    <property type="entry name" value="Rab"/>
    <property type="match status" value="1"/>
</dbReference>
<keyword evidence="2" id="KW-0547">Nucleotide-binding</keyword>
<protein>
    <submittedName>
        <fullName evidence="4">Ras-related protein Rab-21</fullName>
    </submittedName>
</protein>
<sequence length="211" mass="23493">MSEDSLDKAKVVVAGDGYVGKTALLTRYLFGRFISDYHFTVGIDFHSKAVTLPGNKAIRLQLWDTAGQERFRALLPSYLRDCCVVLVAYDLTNKQSFNGLAFWIEYVRRHSNNQAAIIIVGTKSDLTNDRQVSRAEAEKLGETFGVVVTEASALSGDGINELFQLAGQLAAQVRLAKAKPDLDDARKTAIKLSLEHHKMVKNKHFIKRCCM</sequence>
<reference evidence="3" key="1">
    <citation type="journal article" date="2013" name="Genetics">
        <title>The draft genome and transcriptome of Panagrellus redivivus are shaped by the harsh demands of a free-living lifestyle.</title>
        <authorList>
            <person name="Srinivasan J."/>
            <person name="Dillman A.R."/>
            <person name="Macchietto M.G."/>
            <person name="Heikkinen L."/>
            <person name="Lakso M."/>
            <person name="Fracchia K.M."/>
            <person name="Antoshechkin I."/>
            <person name="Mortazavi A."/>
            <person name="Wong G."/>
            <person name="Sternberg P.W."/>
        </authorList>
    </citation>
    <scope>NUCLEOTIDE SEQUENCE [LARGE SCALE GENOMIC DNA]</scope>
    <source>
        <strain evidence="3">MT8872</strain>
    </source>
</reference>
<dbReference type="InterPro" id="IPR027417">
    <property type="entry name" value="P-loop_NTPase"/>
</dbReference>
<name>A0A7E4UN01_PANRE</name>
<dbReference type="Gene3D" id="3.40.50.300">
    <property type="entry name" value="P-loop containing nucleotide triphosphate hydrolases"/>
    <property type="match status" value="1"/>
</dbReference>
<evidence type="ECO:0000313" key="3">
    <source>
        <dbReference type="Proteomes" id="UP000492821"/>
    </source>
</evidence>
<dbReference type="Proteomes" id="UP000492821">
    <property type="component" value="Unassembled WGS sequence"/>
</dbReference>
<dbReference type="NCBIfam" id="TIGR00231">
    <property type="entry name" value="small_GTP"/>
    <property type="match status" value="1"/>
</dbReference>
<dbReference type="PROSITE" id="PS51421">
    <property type="entry name" value="RAS"/>
    <property type="match status" value="1"/>
</dbReference>
<dbReference type="WBParaSite" id="Pan_g1070.t1">
    <property type="protein sequence ID" value="Pan_g1070.t1"/>
    <property type="gene ID" value="Pan_g1070"/>
</dbReference>
<dbReference type="Pfam" id="PF00071">
    <property type="entry name" value="Ras"/>
    <property type="match status" value="1"/>
</dbReference>
<dbReference type="SMART" id="SM00173">
    <property type="entry name" value="RAS"/>
    <property type="match status" value="1"/>
</dbReference>
<dbReference type="AlphaFoldDB" id="A0A7E4UN01"/>
<dbReference type="SUPFAM" id="SSF52540">
    <property type="entry name" value="P-loop containing nucleoside triphosphate hydrolases"/>
    <property type="match status" value="1"/>
</dbReference>
<comment type="similarity">
    <text evidence="1">Belongs to the small GTPase superfamily. Rab family.</text>
</comment>
<evidence type="ECO:0000256" key="1">
    <source>
        <dbReference type="ARBA" id="ARBA00006270"/>
    </source>
</evidence>
<dbReference type="PROSITE" id="PS51419">
    <property type="entry name" value="RAB"/>
    <property type="match status" value="1"/>
</dbReference>
<dbReference type="InterPro" id="IPR001806">
    <property type="entry name" value="Small_GTPase"/>
</dbReference>
<dbReference type="PANTHER" id="PTHR47978">
    <property type="match status" value="1"/>
</dbReference>
<proteinExistence type="inferred from homology"/>
<dbReference type="FunFam" id="3.40.50.300:FF:001204">
    <property type="entry name" value="Small GTP-binding protein, putative"/>
    <property type="match status" value="1"/>
</dbReference>
<dbReference type="PRINTS" id="PR00449">
    <property type="entry name" value="RASTRNSFRMNG"/>
</dbReference>
<dbReference type="GO" id="GO:0005525">
    <property type="term" value="F:GTP binding"/>
    <property type="evidence" value="ECO:0007669"/>
    <property type="project" value="InterPro"/>
</dbReference>
<reference evidence="4" key="2">
    <citation type="submission" date="2020-10" db="UniProtKB">
        <authorList>
            <consortium name="WormBaseParasite"/>
        </authorList>
    </citation>
    <scope>IDENTIFICATION</scope>
</reference>
<dbReference type="SMART" id="SM00174">
    <property type="entry name" value="RHO"/>
    <property type="match status" value="1"/>
</dbReference>
<dbReference type="InterPro" id="IPR005225">
    <property type="entry name" value="Small_GTP-bd"/>
</dbReference>
<organism evidence="3 4">
    <name type="scientific">Panagrellus redivivus</name>
    <name type="common">Microworm</name>
    <dbReference type="NCBI Taxonomy" id="6233"/>
    <lineage>
        <taxon>Eukaryota</taxon>
        <taxon>Metazoa</taxon>
        <taxon>Ecdysozoa</taxon>
        <taxon>Nematoda</taxon>
        <taxon>Chromadorea</taxon>
        <taxon>Rhabditida</taxon>
        <taxon>Tylenchina</taxon>
        <taxon>Panagrolaimomorpha</taxon>
        <taxon>Panagrolaimoidea</taxon>
        <taxon>Panagrolaimidae</taxon>
        <taxon>Panagrellus</taxon>
    </lineage>
</organism>
<evidence type="ECO:0000256" key="2">
    <source>
        <dbReference type="ARBA" id="ARBA00022741"/>
    </source>
</evidence>
<evidence type="ECO:0000313" key="4">
    <source>
        <dbReference type="WBParaSite" id="Pan_g1070.t1"/>
    </source>
</evidence>
<dbReference type="GO" id="GO:0003924">
    <property type="term" value="F:GTPase activity"/>
    <property type="evidence" value="ECO:0007669"/>
    <property type="project" value="InterPro"/>
</dbReference>
<dbReference type="SMART" id="SM00176">
    <property type="entry name" value="RAN"/>
    <property type="match status" value="1"/>
</dbReference>
<accession>A0A7E4UN01</accession>
<dbReference type="SMART" id="SM00175">
    <property type="entry name" value="RAB"/>
    <property type="match status" value="1"/>
</dbReference>